<proteinExistence type="predicted"/>
<dbReference type="AlphaFoldDB" id="A0A840NNF7"/>
<accession>A0A840NNF7</accession>
<keyword evidence="2" id="KW-1185">Reference proteome</keyword>
<reference evidence="1 2" key="1">
    <citation type="submission" date="2020-08" db="EMBL/GenBank/DDBJ databases">
        <title>Sequencing the genomes of 1000 actinobacteria strains.</title>
        <authorList>
            <person name="Klenk H.-P."/>
        </authorList>
    </citation>
    <scope>NUCLEOTIDE SEQUENCE [LARGE SCALE GENOMIC DNA]</scope>
    <source>
        <strain evidence="1 2">DSM 45582</strain>
    </source>
</reference>
<organism evidence="1 2">
    <name type="scientific">Saccharopolyspora gloriosae</name>
    <dbReference type="NCBI Taxonomy" id="455344"/>
    <lineage>
        <taxon>Bacteria</taxon>
        <taxon>Bacillati</taxon>
        <taxon>Actinomycetota</taxon>
        <taxon>Actinomycetes</taxon>
        <taxon>Pseudonocardiales</taxon>
        <taxon>Pseudonocardiaceae</taxon>
        <taxon>Saccharopolyspora</taxon>
    </lineage>
</organism>
<evidence type="ECO:0000313" key="1">
    <source>
        <dbReference type="EMBL" id="MBB5072631.1"/>
    </source>
</evidence>
<dbReference type="Proteomes" id="UP000580474">
    <property type="component" value="Unassembled WGS sequence"/>
</dbReference>
<dbReference type="EMBL" id="JACHIV010000001">
    <property type="protein sequence ID" value="MBB5072631.1"/>
    <property type="molecule type" value="Genomic_DNA"/>
</dbReference>
<comment type="caution">
    <text evidence="1">The sequence shown here is derived from an EMBL/GenBank/DDBJ whole genome shotgun (WGS) entry which is preliminary data.</text>
</comment>
<dbReference type="RefSeq" id="WP_184484112.1">
    <property type="nucleotide sequence ID" value="NZ_JACHIV010000001.1"/>
</dbReference>
<gene>
    <name evidence="1" type="ORF">BJ969_005719</name>
</gene>
<protein>
    <submittedName>
        <fullName evidence="1">Uncharacterized protein</fullName>
    </submittedName>
</protein>
<evidence type="ECO:0000313" key="2">
    <source>
        <dbReference type="Proteomes" id="UP000580474"/>
    </source>
</evidence>
<sequence length="600" mass="64679">MRTVFLHGDGDRFAASAAALSDRFGARPEAPDLVDVLLRDKCARDGLLARWTAADLTRFLTEVVPRHLVLPRWSAVPELLHDWVGFLDAEGLLMAGGDPVRVLHAAIDRAVPAYLAAMAEPAEWGPEKFWALSAREHGVDLGAEGAFERFVRQVEDGEAAVDRELLRGIEERAEREPLPVPAHWLPPMRVPVEATPEVEAARSPIAGSMAALHGWAGPGRLLGEGVELAAELGCGPEVALLCAAWAERVHLVRIIDGRVVPGAIGTALLAEPGVLWTRLWQSFVLLDEVVGRESAALDGLLDGEDAFPELVQAVLTALYTHPDAVPFEQVVSLVLHALAEDGGEARPAVARVVERVLDLWERMGVLRRYRTELPEVVARIEAFAPGLADRTVVELLPLGVWAAHGSLRAFGFVAPTVPEAVALPAEVVVLALPGSPPDVVEEVVSGWVAARGRSAAAAELGELLRRVDDPELRLGALWLLEHTGDEGVAVVRGLRADPVCGPSARMWLRVRPDEREEPPLPGDELVVALDAMAVTAQTDAVAFLADFRTRSTPDQLAVLDELVRAEHARADLVLGVVAAEHPDEQVSRAARRCLDRLNTA</sequence>
<name>A0A840NNF7_9PSEU</name>